<evidence type="ECO:0000256" key="5">
    <source>
        <dbReference type="ARBA" id="ARBA00023043"/>
    </source>
</evidence>
<organism evidence="10 11">
    <name type="scientific">Camellia sinensis var. sinensis</name>
    <name type="common">China tea</name>
    <dbReference type="NCBI Taxonomy" id="542762"/>
    <lineage>
        <taxon>Eukaryota</taxon>
        <taxon>Viridiplantae</taxon>
        <taxon>Streptophyta</taxon>
        <taxon>Embryophyta</taxon>
        <taxon>Tracheophyta</taxon>
        <taxon>Spermatophyta</taxon>
        <taxon>Magnoliopsida</taxon>
        <taxon>eudicotyledons</taxon>
        <taxon>Gunneridae</taxon>
        <taxon>Pentapetalae</taxon>
        <taxon>asterids</taxon>
        <taxon>Ericales</taxon>
        <taxon>Theaceae</taxon>
        <taxon>Camellia</taxon>
    </lineage>
</organism>
<sequence>MEQRLHEAAIKGSVTLLHKVLEEDPLVLDRVTFGSFGWSPLHVAALRGHTDFVTEILVLNPDLVEVLDSSQRSALHLASAKGHVQIVQALILVDPDMCLARDKDGRNPLHLAVMKGKIDVLKVLVQANPHAAEVVMDRGETILHLCVMRNQFESLKELMDTIKNKEFVNAIDGGGHTILHLAVANKQVEVLEYLLSNGRVDVNVKNASGFTALDILAQVGKDVENLDTIEHKFRKAGAMSGKDVGQGEWLAKKKETLILVATLIATIAFQAGVNPPGGVWQDTSNGHRAGEAIMAYNYPNSYPYFLRASTIGFVASLSTIMLLISGLVFKRRICMSFLVVIMWLTVTSMTVTYAISIVVVTPKIDRESLSFTIVIAVIVWSTVMGILFLVHLGRLIKKAVDEERSRHLITKRLKELNSFKPQSEHMKKCLNLVKPNCTDV</sequence>
<accession>A0A4S4ENT1</accession>
<dbReference type="EMBL" id="SDRB02003456">
    <property type="protein sequence ID" value="THG17746.1"/>
    <property type="molecule type" value="Genomic_DNA"/>
</dbReference>
<dbReference type="GO" id="GO:0005886">
    <property type="term" value="C:plasma membrane"/>
    <property type="evidence" value="ECO:0007669"/>
    <property type="project" value="TreeGrafter"/>
</dbReference>
<keyword evidence="11" id="KW-1185">Reference proteome</keyword>
<dbReference type="PROSITE" id="PS50088">
    <property type="entry name" value="ANK_REPEAT"/>
    <property type="match status" value="4"/>
</dbReference>
<feature type="repeat" description="ANK" evidence="7">
    <location>
        <begin position="70"/>
        <end position="102"/>
    </location>
</feature>
<proteinExistence type="predicted"/>
<evidence type="ECO:0000259" key="9">
    <source>
        <dbReference type="Pfam" id="PF13962"/>
    </source>
</evidence>
<feature type="transmembrane region" description="Helical" evidence="8">
    <location>
        <begin position="336"/>
        <end position="359"/>
    </location>
</feature>
<dbReference type="Pfam" id="PF13857">
    <property type="entry name" value="Ank_5"/>
    <property type="match status" value="1"/>
</dbReference>
<name>A0A4S4ENT1_CAMSN</name>
<evidence type="ECO:0000256" key="8">
    <source>
        <dbReference type="SAM" id="Phobius"/>
    </source>
</evidence>
<keyword evidence="5 7" id="KW-0040">ANK repeat</keyword>
<feature type="transmembrane region" description="Helical" evidence="8">
    <location>
        <begin position="304"/>
        <end position="329"/>
    </location>
</feature>
<reference evidence="10 11" key="1">
    <citation type="journal article" date="2018" name="Proc. Natl. Acad. Sci. U.S.A.">
        <title>Draft genome sequence of Camellia sinensis var. sinensis provides insights into the evolution of the tea genome and tea quality.</title>
        <authorList>
            <person name="Wei C."/>
            <person name="Yang H."/>
            <person name="Wang S."/>
            <person name="Zhao J."/>
            <person name="Liu C."/>
            <person name="Gao L."/>
            <person name="Xia E."/>
            <person name="Lu Y."/>
            <person name="Tai Y."/>
            <person name="She G."/>
            <person name="Sun J."/>
            <person name="Cao H."/>
            <person name="Tong W."/>
            <person name="Gao Q."/>
            <person name="Li Y."/>
            <person name="Deng W."/>
            <person name="Jiang X."/>
            <person name="Wang W."/>
            <person name="Chen Q."/>
            <person name="Zhang S."/>
            <person name="Li H."/>
            <person name="Wu J."/>
            <person name="Wang P."/>
            <person name="Li P."/>
            <person name="Shi C."/>
            <person name="Zheng F."/>
            <person name="Jian J."/>
            <person name="Huang B."/>
            <person name="Shan D."/>
            <person name="Shi M."/>
            <person name="Fang C."/>
            <person name="Yue Y."/>
            <person name="Li F."/>
            <person name="Li D."/>
            <person name="Wei S."/>
            <person name="Han B."/>
            <person name="Jiang C."/>
            <person name="Yin Y."/>
            <person name="Xia T."/>
            <person name="Zhang Z."/>
            <person name="Bennetzen J.L."/>
            <person name="Zhao S."/>
            <person name="Wan X."/>
        </authorList>
    </citation>
    <scope>NUCLEOTIDE SEQUENCE [LARGE SCALE GENOMIC DNA]</scope>
    <source>
        <strain evidence="11">cv. Shuchazao</strain>
        <tissue evidence="10">Leaf</tissue>
    </source>
</reference>
<dbReference type="AlphaFoldDB" id="A0A4S4ENT1"/>
<dbReference type="Pfam" id="PF12796">
    <property type="entry name" value="Ank_2"/>
    <property type="match status" value="2"/>
</dbReference>
<dbReference type="InterPro" id="IPR036770">
    <property type="entry name" value="Ankyrin_rpt-contain_sf"/>
</dbReference>
<evidence type="ECO:0000256" key="6">
    <source>
        <dbReference type="ARBA" id="ARBA00023136"/>
    </source>
</evidence>
<dbReference type="SMART" id="SM00248">
    <property type="entry name" value="ANK"/>
    <property type="match status" value="5"/>
</dbReference>
<dbReference type="PANTHER" id="PTHR24186">
    <property type="entry name" value="PROTEIN PHOSPHATASE 1 REGULATORY SUBUNIT"/>
    <property type="match status" value="1"/>
</dbReference>
<evidence type="ECO:0000256" key="7">
    <source>
        <dbReference type="PROSITE-ProRule" id="PRU00023"/>
    </source>
</evidence>
<dbReference type="PANTHER" id="PTHR24186:SF37">
    <property type="entry name" value="PGG DOMAIN-CONTAINING PROTEIN"/>
    <property type="match status" value="1"/>
</dbReference>
<keyword evidence="4 8" id="KW-1133">Transmembrane helix</keyword>
<gene>
    <name evidence="10" type="ORF">TEA_030162</name>
</gene>
<evidence type="ECO:0000256" key="3">
    <source>
        <dbReference type="ARBA" id="ARBA00022737"/>
    </source>
</evidence>
<feature type="repeat" description="ANK" evidence="7">
    <location>
        <begin position="36"/>
        <end position="69"/>
    </location>
</feature>
<evidence type="ECO:0000256" key="2">
    <source>
        <dbReference type="ARBA" id="ARBA00022692"/>
    </source>
</evidence>
<dbReference type="Proteomes" id="UP000306102">
    <property type="component" value="Unassembled WGS sequence"/>
</dbReference>
<evidence type="ECO:0000256" key="4">
    <source>
        <dbReference type="ARBA" id="ARBA00022989"/>
    </source>
</evidence>
<feature type="repeat" description="ANK" evidence="7">
    <location>
        <begin position="174"/>
        <end position="198"/>
    </location>
</feature>
<comment type="subcellular location">
    <subcellularLocation>
        <location evidence="1">Membrane</location>
        <topology evidence="1">Multi-pass membrane protein</topology>
    </subcellularLocation>
</comment>
<evidence type="ECO:0000313" key="10">
    <source>
        <dbReference type="EMBL" id="THG17746.1"/>
    </source>
</evidence>
<dbReference type="PROSITE" id="PS50297">
    <property type="entry name" value="ANK_REP_REGION"/>
    <property type="match status" value="3"/>
</dbReference>
<feature type="transmembrane region" description="Helical" evidence="8">
    <location>
        <begin position="371"/>
        <end position="396"/>
    </location>
</feature>
<feature type="transmembrane region" description="Helical" evidence="8">
    <location>
        <begin position="256"/>
        <end position="273"/>
    </location>
</feature>
<comment type="caution">
    <text evidence="10">The sequence shown here is derived from an EMBL/GenBank/DDBJ whole genome shotgun (WGS) entry which is preliminary data.</text>
</comment>
<keyword evidence="2 8" id="KW-0812">Transmembrane</keyword>
<dbReference type="Pfam" id="PF13962">
    <property type="entry name" value="PGG"/>
    <property type="match status" value="1"/>
</dbReference>
<feature type="domain" description="PGG" evidence="9">
    <location>
        <begin position="248"/>
        <end position="360"/>
    </location>
</feature>
<dbReference type="STRING" id="542762.A0A4S4ENT1"/>
<evidence type="ECO:0000256" key="1">
    <source>
        <dbReference type="ARBA" id="ARBA00004141"/>
    </source>
</evidence>
<feature type="repeat" description="ANK" evidence="7">
    <location>
        <begin position="104"/>
        <end position="128"/>
    </location>
</feature>
<dbReference type="SUPFAM" id="SSF48403">
    <property type="entry name" value="Ankyrin repeat"/>
    <property type="match status" value="1"/>
</dbReference>
<dbReference type="Gene3D" id="1.25.40.20">
    <property type="entry name" value="Ankyrin repeat-containing domain"/>
    <property type="match status" value="2"/>
</dbReference>
<dbReference type="InterPro" id="IPR002110">
    <property type="entry name" value="Ankyrin_rpt"/>
</dbReference>
<dbReference type="InterPro" id="IPR026961">
    <property type="entry name" value="PGG_dom"/>
</dbReference>
<keyword evidence="3" id="KW-0677">Repeat</keyword>
<evidence type="ECO:0000313" key="11">
    <source>
        <dbReference type="Proteomes" id="UP000306102"/>
    </source>
</evidence>
<keyword evidence="6 8" id="KW-0472">Membrane</keyword>
<protein>
    <recommendedName>
        <fullName evidence="9">PGG domain-containing protein</fullName>
    </recommendedName>
</protein>